<feature type="domain" description="NADP-dependent oxidoreductase" evidence="4">
    <location>
        <begin position="2"/>
        <end position="203"/>
    </location>
</feature>
<accession>A0A7R9QNJ8</accession>
<evidence type="ECO:0000313" key="5">
    <source>
        <dbReference type="EMBL" id="CAD7651441.1"/>
    </source>
</evidence>
<dbReference type="OrthoDB" id="416253at2759"/>
<keyword evidence="3" id="KW-0560">Oxidoreductase</keyword>
<dbReference type="InterPro" id="IPR023210">
    <property type="entry name" value="NADP_OxRdtase_dom"/>
</dbReference>
<dbReference type="PRINTS" id="PR00069">
    <property type="entry name" value="ALDKETRDTASE"/>
</dbReference>
<dbReference type="InterPro" id="IPR036812">
    <property type="entry name" value="NAD(P)_OxRdtase_dom_sf"/>
</dbReference>
<organism evidence="5">
    <name type="scientific">Oppiella nova</name>
    <dbReference type="NCBI Taxonomy" id="334625"/>
    <lineage>
        <taxon>Eukaryota</taxon>
        <taxon>Metazoa</taxon>
        <taxon>Ecdysozoa</taxon>
        <taxon>Arthropoda</taxon>
        <taxon>Chelicerata</taxon>
        <taxon>Arachnida</taxon>
        <taxon>Acari</taxon>
        <taxon>Acariformes</taxon>
        <taxon>Sarcoptiformes</taxon>
        <taxon>Oribatida</taxon>
        <taxon>Brachypylina</taxon>
        <taxon>Oppioidea</taxon>
        <taxon>Oppiidae</taxon>
        <taxon>Oppiella</taxon>
    </lineage>
</organism>
<dbReference type="Gene3D" id="3.20.20.100">
    <property type="entry name" value="NADP-dependent oxidoreductase domain"/>
    <property type="match status" value="1"/>
</dbReference>
<dbReference type="SUPFAM" id="SSF51430">
    <property type="entry name" value="NAD(P)-linked oxidoreductase"/>
    <property type="match status" value="1"/>
</dbReference>
<protein>
    <recommendedName>
        <fullName evidence="4">NADP-dependent oxidoreductase domain-containing protein</fullName>
    </recommendedName>
</protein>
<evidence type="ECO:0000256" key="3">
    <source>
        <dbReference type="ARBA" id="ARBA00023002"/>
    </source>
</evidence>
<dbReference type="PANTHER" id="PTHR43827:SF3">
    <property type="entry name" value="NADP-DEPENDENT OXIDOREDUCTASE DOMAIN-CONTAINING PROTEIN"/>
    <property type="match status" value="1"/>
</dbReference>
<gene>
    <name evidence="5" type="ORF">ONB1V03_LOCUS8301</name>
</gene>
<name>A0A7R9QNJ8_9ACAR</name>
<dbReference type="GO" id="GO:0016616">
    <property type="term" value="F:oxidoreductase activity, acting on the CH-OH group of donors, NAD or NADP as acceptor"/>
    <property type="evidence" value="ECO:0007669"/>
    <property type="project" value="UniProtKB-ARBA"/>
</dbReference>
<dbReference type="CDD" id="cd19071">
    <property type="entry name" value="AKR_AKR1-5-like"/>
    <property type="match status" value="1"/>
</dbReference>
<dbReference type="PANTHER" id="PTHR43827">
    <property type="entry name" value="2,5-DIKETO-D-GLUCONIC ACID REDUCTASE"/>
    <property type="match status" value="1"/>
</dbReference>
<sequence>MVHREDLFIVTKVWNNFHSRERVVESISLQPTGVRDGDGLHPTYPNGSVIPRTWDRDVTYLEAYKGLKDTHNAGLVKSIGVSNFNEHQLTELIKHSQIKPAVNQIEVHPHFNQQKLIDFCRGNNITVTAYMPLAHGRALVGEPVLNAIADKYRKSVAQVVLRWHLQRGLVAIPKSGQSQHIDKNFDVFNFELNDQDMSNTNAIAQKPRINQIPPYRNHPDYPCSELMESKI</sequence>
<dbReference type="PROSITE" id="PS00062">
    <property type="entry name" value="ALDOKETO_REDUCTASE_2"/>
    <property type="match status" value="1"/>
</dbReference>
<dbReference type="Proteomes" id="UP000728032">
    <property type="component" value="Unassembled WGS sequence"/>
</dbReference>
<dbReference type="PIRSF" id="PIRSF000097">
    <property type="entry name" value="AKR"/>
    <property type="match status" value="1"/>
</dbReference>
<keyword evidence="2" id="KW-0521">NADP</keyword>
<reference evidence="5" key="1">
    <citation type="submission" date="2020-11" db="EMBL/GenBank/DDBJ databases">
        <authorList>
            <person name="Tran Van P."/>
        </authorList>
    </citation>
    <scope>NUCLEOTIDE SEQUENCE</scope>
</reference>
<proteinExistence type="inferred from homology"/>
<evidence type="ECO:0000259" key="4">
    <source>
        <dbReference type="Pfam" id="PF00248"/>
    </source>
</evidence>
<dbReference type="InterPro" id="IPR018170">
    <property type="entry name" value="Aldo/ket_reductase_CS"/>
</dbReference>
<evidence type="ECO:0000313" key="6">
    <source>
        <dbReference type="Proteomes" id="UP000728032"/>
    </source>
</evidence>
<dbReference type="EMBL" id="OC919499">
    <property type="protein sequence ID" value="CAD7651441.1"/>
    <property type="molecule type" value="Genomic_DNA"/>
</dbReference>
<keyword evidence="6" id="KW-1185">Reference proteome</keyword>
<dbReference type="EMBL" id="CAJPVJ010004674">
    <property type="protein sequence ID" value="CAG2168817.1"/>
    <property type="molecule type" value="Genomic_DNA"/>
</dbReference>
<evidence type="ECO:0000256" key="1">
    <source>
        <dbReference type="ARBA" id="ARBA00007905"/>
    </source>
</evidence>
<comment type="similarity">
    <text evidence="1">Belongs to the aldo/keto reductase family.</text>
</comment>
<evidence type="ECO:0000256" key="2">
    <source>
        <dbReference type="ARBA" id="ARBA00022857"/>
    </source>
</evidence>
<dbReference type="AlphaFoldDB" id="A0A7R9QNJ8"/>
<dbReference type="InterPro" id="IPR020471">
    <property type="entry name" value="AKR"/>
</dbReference>
<dbReference type="Pfam" id="PF00248">
    <property type="entry name" value="Aldo_ket_red"/>
    <property type="match status" value="1"/>
</dbReference>